<reference evidence="5" key="1">
    <citation type="submission" date="2020-10" db="EMBL/GenBank/DDBJ databases">
        <authorList>
            <person name="Han B."/>
            <person name="Lu T."/>
            <person name="Zhao Q."/>
            <person name="Huang X."/>
            <person name="Zhao Y."/>
        </authorList>
    </citation>
    <scope>NUCLEOTIDE SEQUENCE</scope>
</reference>
<evidence type="ECO:0000256" key="2">
    <source>
        <dbReference type="ARBA" id="ARBA00022603"/>
    </source>
</evidence>
<evidence type="ECO:0000256" key="1">
    <source>
        <dbReference type="ARBA" id="ARBA00008361"/>
    </source>
</evidence>
<comment type="similarity">
    <text evidence="1">Belongs to the methyltransferase superfamily.</text>
</comment>
<gene>
    <name evidence="5" type="ORF">NCGR_LOCUS58009</name>
</gene>
<comment type="caution">
    <text evidence="5">The sequence shown here is derived from an EMBL/GenBank/DDBJ whole genome shotgun (WGS) entry which is preliminary data.</text>
</comment>
<proteinExistence type="inferred from homology"/>
<evidence type="ECO:0000313" key="5">
    <source>
        <dbReference type="EMBL" id="CAD6333911.1"/>
    </source>
</evidence>
<name>A0A811RXP2_9POAL</name>
<dbReference type="FunFam" id="3.40.50.150:FF:000252">
    <property type="entry name" value="EEF1A lysine methyltransferase 4"/>
    <property type="match status" value="1"/>
</dbReference>
<accession>A0A811RXP2</accession>
<protein>
    <recommendedName>
        <fullName evidence="4">Methyltransferase type 11 domain-containing protein</fullName>
    </recommendedName>
</protein>
<dbReference type="Gene3D" id="3.40.50.150">
    <property type="entry name" value="Vaccinia Virus protein VP39"/>
    <property type="match status" value="1"/>
</dbReference>
<evidence type="ECO:0000256" key="3">
    <source>
        <dbReference type="ARBA" id="ARBA00022679"/>
    </source>
</evidence>
<dbReference type="SUPFAM" id="SSF53335">
    <property type="entry name" value="S-adenosyl-L-methionine-dependent methyltransferases"/>
    <property type="match status" value="1"/>
</dbReference>
<dbReference type="InterPro" id="IPR029063">
    <property type="entry name" value="SAM-dependent_MTases_sf"/>
</dbReference>
<dbReference type="PANTHER" id="PTHR12176:SF82">
    <property type="entry name" value="S-ADENOSYL-L-METHIONINE-DEPENDENT METHYLTRANSFERASE SUPERFAMILY PROTEIN"/>
    <property type="match status" value="1"/>
</dbReference>
<evidence type="ECO:0000259" key="4">
    <source>
        <dbReference type="Pfam" id="PF08241"/>
    </source>
</evidence>
<sequence length="343" mass="37616">MPVTCERGGSANGHGSIRQAQVAFAALHGPGLQFEMQVQAALRCDHHAAQCRCTSQGQLHWRRLPQTALPSLREQAGKEGSSTAGRMGVGECKSNDYGAAAYWDARYSSGSPTSAAAGCGFFDWYQTYPALRSLLRARVPASSRVLMLGCGNSLLSEDMVKDGYEDIVNIDISSVVIEQMREKHKEITQLTYMQMDIRDMGFFGDESFDCVLDKGTLDAMMCADDAHGASKMLAEVARLLMPHGVYLLITYGAPKERVPLLNQSGCSWSIALYIMPTPGYQLRMSKGAPRPIMEEVALTDDDQLPPDYVLKDPESHFIYVCHKLAEKGANCRDTDPEETADAN</sequence>
<dbReference type="Proteomes" id="UP000604825">
    <property type="component" value="Unassembled WGS sequence"/>
</dbReference>
<dbReference type="GO" id="GO:0008757">
    <property type="term" value="F:S-adenosylmethionine-dependent methyltransferase activity"/>
    <property type="evidence" value="ECO:0007669"/>
    <property type="project" value="InterPro"/>
</dbReference>
<dbReference type="CDD" id="cd02440">
    <property type="entry name" value="AdoMet_MTases"/>
    <property type="match status" value="1"/>
</dbReference>
<dbReference type="PANTHER" id="PTHR12176">
    <property type="entry name" value="SAM-DEPENDENT METHYLTRANSFERASE SUPERFAMILY PROTEIN"/>
    <property type="match status" value="1"/>
</dbReference>
<organism evidence="5 6">
    <name type="scientific">Miscanthus lutarioriparius</name>
    <dbReference type="NCBI Taxonomy" id="422564"/>
    <lineage>
        <taxon>Eukaryota</taxon>
        <taxon>Viridiplantae</taxon>
        <taxon>Streptophyta</taxon>
        <taxon>Embryophyta</taxon>
        <taxon>Tracheophyta</taxon>
        <taxon>Spermatophyta</taxon>
        <taxon>Magnoliopsida</taxon>
        <taxon>Liliopsida</taxon>
        <taxon>Poales</taxon>
        <taxon>Poaceae</taxon>
        <taxon>PACMAD clade</taxon>
        <taxon>Panicoideae</taxon>
        <taxon>Andropogonodae</taxon>
        <taxon>Andropogoneae</taxon>
        <taxon>Saccharinae</taxon>
        <taxon>Miscanthus</taxon>
    </lineage>
</organism>
<feature type="domain" description="Methyltransferase type 11" evidence="4">
    <location>
        <begin position="146"/>
        <end position="247"/>
    </location>
</feature>
<dbReference type="InterPro" id="IPR013216">
    <property type="entry name" value="Methyltransf_11"/>
</dbReference>
<dbReference type="OrthoDB" id="411785at2759"/>
<dbReference type="EMBL" id="CAJGYO010000017">
    <property type="protein sequence ID" value="CAD6333911.1"/>
    <property type="molecule type" value="Genomic_DNA"/>
</dbReference>
<keyword evidence="2" id="KW-0489">Methyltransferase</keyword>
<dbReference type="InterPro" id="IPR051419">
    <property type="entry name" value="Lys/N-term_MeTrsfase_sf"/>
</dbReference>
<dbReference type="AlphaFoldDB" id="A0A811RXP2"/>
<keyword evidence="6" id="KW-1185">Reference proteome</keyword>
<evidence type="ECO:0000313" key="6">
    <source>
        <dbReference type="Proteomes" id="UP000604825"/>
    </source>
</evidence>
<keyword evidence="3" id="KW-0808">Transferase</keyword>
<dbReference type="GO" id="GO:0032259">
    <property type="term" value="P:methylation"/>
    <property type="evidence" value="ECO:0007669"/>
    <property type="project" value="UniProtKB-KW"/>
</dbReference>
<dbReference type="Pfam" id="PF08241">
    <property type="entry name" value="Methyltransf_11"/>
    <property type="match status" value="1"/>
</dbReference>